<dbReference type="GO" id="GO:0016020">
    <property type="term" value="C:membrane"/>
    <property type="evidence" value="ECO:0007669"/>
    <property type="project" value="UniProtKB-SubCell"/>
</dbReference>
<keyword evidence="12" id="KW-1185">Reference proteome</keyword>
<proteinExistence type="predicted"/>
<feature type="transmembrane region" description="Helical" evidence="9">
    <location>
        <begin position="20"/>
        <end position="41"/>
    </location>
</feature>
<dbReference type="GO" id="GO:0046872">
    <property type="term" value="F:metal ion binding"/>
    <property type="evidence" value="ECO:0007669"/>
    <property type="project" value="UniProtKB-KW"/>
</dbReference>
<sequence>MRILKGWGGAAALSAFHQALVVILINIPSVSFGLALGWVSLLSGEAADESDKGAVFAAVTTFLACFVAVPISAKIITYGRKYAVMAASACFVLCWSLKLVSVSASDGWMIGGRLAAGLGGTVAWTLAPLLAREMCSEGWCGAAVSALPLAHNAGILLMYLAADARIHHSTVIWSCLGVSVFHFFVFMFIPESPSFLAAKGKNEEARSSLAWLRGRSTNSPKLDAELKTLPPAEKGDESSLSRTLDLFRDRQRRWAFAIGFVAVMGQEMCGILAITQYAERLFILTRDRAAAVSIASAPEGPVLLATPARHALILGAVQIVASALSLYLVERLGRRPLIVGCAWAVGLSLGGAAVAVWAGKAEVAALAVALAVAVDAAGLQAAPYALLSDMFAYEYRGCATMLAMAGVCLGNSMDVIMFPVIVVHSGVAASLLTAAAMTLAYAVFASIAVPETRLKTPEQIYDAICPAASISPKLYTMGLMEKLSSWLGGPAAGREITILVLGLDHSGKTSLLNALRPPDRKVTSEPTLATRQDNFTFGGISVVAVEAGGARRVRALWERQYAAASGVLWVVDAADALRLAVARDEMQLMLEHPAMRARRLPLLVCANKADLPHALPPAQVAAALGLECVTDKPWHVCATSAVSGAGLTDGLAWLTRQLRDLHTDN</sequence>
<evidence type="ECO:0000256" key="7">
    <source>
        <dbReference type="PIRSR" id="PIRSR606689-1"/>
    </source>
</evidence>
<dbReference type="GO" id="GO:0003924">
    <property type="term" value="F:GTPase activity"/>
    <property type="evidence" value="ECO:0007669"/>
    <property type="project" value="InterPro"/>
</dbReference>
<dbReference type="InterPro" id="IPR050549">
    <property type="entry name" value="MFS_Trehalose_Transporter"/>
</dbReference>
<dbReference type="Pfam" id="PF00083">
    <property type="entry name" value="Sugar_tr"/>
    <property type="match status" value="1"/>
</dbReference>
<dbReference type="Gene3D" id="1.20.1250.20">
    <property type="entry name" value="MFS general substrate transporter like domains"/>
    <property type="match status" value="1"/>
</dbReference>
<feature type="transmembrane region" description="Helical" evidence="9">
    <location>
        <begin position="311"/>
        <end position="329"/>
    </location>
</feature>
<dbReference type="PROSITE" id="PS51417">
    <property type="entry name" value="ARF"/>
    <property type="match status" value="1"/>
</dbReference>
<feature type="binding site" evidence="8">
    <location>
        <position position="527"/>
    </location>
    <ligand>
        <name>Mg(2+)</name>
        <dbReference type="ChEBI" id="CHEBI:18420"/>
    </ligand>
</feature>
<feature type="transmembrane region" description="Helical" evidence="9">
    <location>
        <begin position="138"/>
        <end position="159"/>
    </location>
</feature>
<dbReference type="SMART" id="SM00178">
    <property type="entry name" value="SAR"/>
    <property type="match status" value="1"/>
</dbReference>
<dbReference type="Proteomes" id="UP001152562">
    <property type="component" value="Unassembled WGS sequence"/>
</dbReference>
<keyword evidence="8" id="KW-0479">Metal-binding</keyword>
<feature type="binding site" evidence="7">
    <location>
        <begin position="502"/>
        <end position="509"/>
    </location>
    <ligand>
        <name>GTP</name>
        <dbReference type="ChEBI" id="CHEBI:37565"/>
    </ligand>
</feature>
<name>A0A9P0SW75_PIEBR</name>
<evidence type="ECO:0000256" key="3">
    <source>
        <dbReference type="ARBA" id="ARBA00022741"/>
    </source>
</evidence>
<feature type="transmembrane region" description="Helical" evidence="9">
    <location>
        <begin position="110"/>
        <end position="131"/>
    </location>
</feature>
<dbReference type="PROSITE" id="PS50850">
    <property type="entry name" value="MFS"/>
    <property type="match status" value="1"/>
</dbReference>
<dbReference type="Gene3D" id="3.40.50.300">
    <property type="entry name" value="P-loop containing nucleotide triphosphate hydrolases"/>
    <property type="match status" value="1"/>
</dbReference>
<keyword evidence="8" id="KW-0460">Magnesium</keyword>
<accession>A0A9P0SW75</accession>
<keyword evidence="5 7" id="KW-0342">GTP-binding</keyword>
<evidence type="ECO:0000256" key="6">
    <source>
        <dbReference type="ARBA" id="ARBA00023136"/>
    </source>
</evidence>
<feature type="transmembrane region" description="Helical" evidence="9">
    <location>
        <begin position="83"/>
        <end position="104"/>
    </location>
</feature>
<dbReference type="Pfam" id="PF00025">
    <property type="entry name" value="Arf"/>
    <property type="match status" value="1"/>
</dbReference>
<evidence type="ECO:0000256" key="4">
    <source>
        <dbReference type="ARBA" id="ARBA00022989"/>
    </source>
</evidence>
<feature type="transmembrane region" description="Helical" evidence="9">
    <location>
        <begin position="336"/>
        <end position="358"/>
    </location>
</feature>
<dbReference type="InterPro" id="IPR036259">
    <property type="entry name" value="MFS_trans_sf"/>
</dbReference>
<dbReference type="PANTHER" id="PTHR48021:SF33">
    <property type="entry name" value="AT22075P-RELATED"/>
    <property type="match status" value="1"/>
</dbReference>
<evidence type="ECO:0000259" key="10">
    <source>
        <dbReference type="PROSITE" id="PS50850"/>
    </source>
</evidence>
<feature type="transmembrane region" description="Helical" evidence="9">
    <location>
        <begin position="53"/>
        <end position="71"/>
    </location>
</feature>
<evidence type="ECO:0000256" key="5">
    <source>
        <dbReference type="ARBA" id="ARBA00023134"/>
    </source>
</evidence>
<feature type="transmembrane region" description="Helical" evidence="9">
    <location>
        <begin position="399"/>
        <end position="421"/>
    </location>
</feature>
<dbReference type="GO" id="GO:0022857">
    <property type="term" value="F:transmembrane transporter activity"/>
    <property type="evidence" value="ECO:0007669"/>
    <property type="project" value="InterPro"/>
</dbReference>
<dbReference type="EMBL" id="CALOZG010000002">
    <property type="protein sequence ID" value="CAH3942848.1"/>
    <property type="molecule type" value="Genomic_DNA"/>
</dbReference>
<comment type="subcellular location">
    <subcellularLocation>
        <location evidence="1">Membrane</location>
        <topology evidence="1">Multi-pass membrane protein</topology>
    </subcellularLocation>
</comment>
<dbReference type="InterPro" id="IPR020846">
    <property type="entry name" value="MFS_dom"/>
</dbReference>
<dbReference type="PANTHER" id="PTHR48021">
    <property type="match status" value="1"/>
</dbReference>
<dbReference type="AlphaFoldDB" id="A0A9P0SW75"/>
<evidence type="ECO:0000256" key="2">
    <source>
        <dbReference type="ARBA" id="ARBA00022692"/>
    </source>
</evidence>
<keyword evidence="2 9" id="KW-0812">Transmembrane</keyword>
<keyword evidence="4 9" id="KW-1133">Transmembrane helix</keyword>
<dbReference type="GO" id="GO:0005525">
    <property type="term" value="F:GTP binding"/>
    <property type="evidence" value="ECO:0007669"/>
    <property type="project" value="UniProtKB-KW"/>
</dbReference>
<evidence type="ECO:0000256" key="9">
    <source>
        <dbReference type="SAM" id="Phobius"/>
    </source>
</evidence>
<dbReference type="PROSITE" id="PS00216">
    <property type="entry name" value="SUGAR_TRANSPORT_1"/>
    <property type="match status" value="1"/>
</dbReference>
<feature type="transmembrane region" description="Helical" evidence="9">
    <location>
        <begin position="171"/>
        <end position="189"/>
    </location>
</feature>
<keyword evidence="3 7" id="KW-0547">Nucleotide-binding</keyword>
<evidence type="ECO:0000256" key="8">
    <source>
        <dbReference type="PIRSR" id="PIRSR606689-2"/>
    </source>
</evidence>
<comment type="caution">
    <text evidence="11">The sequence shown here is derived from an EMBL/GenBank/DDBJ whole genome shotgun (WGS) entry which is preliminary data.</text>
</comment>
<feature type="domain" description="Major facilitator superfamily (MFS) profile" evidence="10">
    <location>
        <begin position="1"/>
        <end position="453"/>
    </location>
</feature>
<feature type="transmembrane region" description="Helical" evidence="9">
    <location>
        <begin position="254"/>
        <end position="278"/>
    </location>
</feature>
<organism evidence="11 12">
    <name type="scientific">Pieris brassicae</name>
    <name type="common">White butterfly</name>
    <name type="synonym">Large white butterfly</name>
    <dbReference type="NCBI Taxonomy" id="7116"/>
    <lineage>
        <taxon>Eukaryota</taxon>
        <taxon>Metazoa</taxon>
        <taxon>Ecdysozoa</taxon>
        <taxon>Arthropoda</taxon>
        <taxon>Hexapoda</taxon>
        <taxon>Insecta</taxon>
        <taxon>Pterygota</taxon>
        <taxon>Neoptera</taxon>
        <taxon>Endopterygota</taxon>
        <taxon>Lepidoptera</taxon>
        <taxon>Glossata</taxon>
        <taxon>Ditrysia</taxon>
        <taxon>Papilionoidea</taxon>
        <taxon>Pieridae</taxon>
        <taxon>Pierinae</taxon>
        <taxon>Pieris</taxon>
    </lineage>
</organism>
<feature type="binding site" evidence="7">
    <location>
        <begin position="607"/>
        <end position="610"/>
    </location>
    <ligand>
        <name>GTP</name>
        <dbReference type="ChEBI" id="CHEBI:37565"/>
    </ligand>
</feature>
<feature type="transmembrane region" description="Helical" evidence="9">
    <location>
        <begin position="364"/>
        <end position="387"/>
    </location>
</feature>
<dbReference type="InterPro" id="IPR005829">
    <property type="entry name" value="Sugar_transporter_CS"/>
</dbReference>
<evidence type="ECO:0000256" key="1">
    <source>
        <dbReference type="ARBA" id="ARBA00004141"/>
    </source>
</evidence>
<evidence type="ECO:0000313" key="12">
    <source>
        <dbReference type="Proteomes" id="UP001152562"/>
    </source>
</evidence>
<dbReference type="InterPro" id="IPR006689">
    <property type="entry name" value="Small_GTPase_ARF/SAR"/>
</dbReference>
<keyword evidence="6 9" id="KW-0472">Membrane</keyword>
<dbReference type="InterPro" id="IPR005828">
    <property type="entry name" value="MFS_sugar_transport-like"/>
</dbReference>
<evidence type="ECO:0000313" key="11">
    <source>
        <dbReference type="EMBL" id="CAH3942848.1"/>
    </source>
</evidence>
<dbReference type="InterPro" id="IPR027417">
    <property type="entry name" value="P-loop_NTPase"/>
</dbReference>
<gene>
    <name evidence="11" type="ORF">PIBRA_LOCUS1342</name>
</gene>
<feature type="transmembrane region" description="Helical" evidence="9">
    <location>
        <begin position="427"/>
        <end position="449"/>
    </location>
</feature>
<dbReference type="PRINTS" id="PR00328">
    <property type="entry name" value="SAR1GTPBP"/>
</dbReference>
<reference evidence="11" key="1">
    <citation type="submission" date="2022-05" db="EMBL/GenBank/DDBJ databases">
        <authorList>
            <person name="Okamura Y."/>
        </authorList>
    </citation>
    <scope>NUCLEOTIDE SEQUENCE</scope>
</reference>
<dbReference type="SMART" id="SM00177">
    <property type="entry name" value="ARF"/>
    <property type="match status" value="1"/>
</dbReference>
<dbReference type="SUPFAM" id="SSF103473">
    <property type="entry name" value="MFS general substrate transporter"/>
    <property type="match status" value="1"/>
</dbReference>
<feature type="binding site" evidence="8">
    <location>
        <position position="509"/>
    </location>
    <ligand>
        <name>Mg(2+)</name>
        <dbReference type="ChEBI" id="CHEBI:18420"/>
    </ligand>
</feature>
<protein>
    <recommendedName>
        <fullName evidence="10">Major facilitator superfamily (MFS) profile domain-containing protein</fullName>
    </recommendedName>
</protein>
<dbReference type="SUPFAM" id="SSF52540">
    <property type="entry name" value="P-loop containing nucleoside triphosphate hydrolases"/>
    <property type="match status" value="1"/>
</dbReference>
<feature type="binding site" evidence="7">
    <location>
        <position position="549"/>
    </location>
    <ligand>
        <name>GTP</name>
        <dbReference type="ChEBI" id="CHEBI:37565"/>
    </ligand>
</feature>